<reference evidence="1" key="1">
    <citation type="submission" date="2020-11" db="EMBL/GenBank/DDBJ databases">
        <authorList>
            <person name="Whiteford S."/>
        </authorList>
    </citation>
    <scope>NUCLEOTIDE SEQUENCE</scope>
</reference>
<organism evidence="1 2">
    <name type="scientific">Plutella xylostella</name>
    <name type="common">Diamondback moth</name>
    <name type="synonym">Plutella maculipennis</name>
    <dbReference type="NCBI Taxonomy" id="51655"/>
    <lineage>
        <taxon>Eukaryota</taxon>
        <taxon>Metazoa</taxon>
        <taxon>Ecdysozoa</taxon>
        <taxon>Arthropoda</taxon>
        <taxon>Hexapoda</taxon>
        <taxon>Insecta</taxon>
        <taxon>Pterygota</taxon>
        <taxon>Neoptera</taxon>
        <taxon>Endopterygota</taxon>
        <taxon>Lepidoptera</taxon>
        <taxon>Glossata</taxon>
        <taxon>Ditrysia</taxon>
        <taxon>Yponomeutoidea</taxon>
        <taxon>Plutellidae</taxon>
        <taxon>Plutella</taxon>
    </lineage>
</organism>
<gene>
    <name evidence="1" type="ORF">PLXY2_LOCUS14990</name>
</gene>
<protein>
    <submittedName>
        <fullName evidence="1">(diamondback moth) hypothetical protein</fullName>
    </submittedName>
</protein>
<accession>A0A8S4G6J4</accession>
<sequence>MVTGHSATADANLTGPFFYHGGNICSMKPGTGRGTELAPCGVRASSSSLS</sequence>
<dbReference type="EMBL" id="CAJHNJ030000157">
    <property type="protein sequence ID" value="CAG9136735.1"/>
    <property type="molecule type" value="Genomic_DNA"/>
</dbReference>
<dbReference type="Proteomes" id="UP000653454">
    <property type="component" value="Unassembled WGS sequence"/>
</dbReference>
<evidence type="ECO:0000313" key="2">
    <source>
        <dbReference type="Proteomes" id="UP000653454"/>
    </source>
</evidence>
<name>A0A8S4G6J4_PLUXY</name>
<proteinExistence type="predicted"/>
<dbReference type="AlphaFoldDB" id="A0A8S4G6J4"/>
<keyword evidence="2" id="KW-1185">Reference proteome</keyword>
<comment type="caution">
    <text evidence="1">The sequence shown here is derived from an EMBL/GenBank/DDBJ whole genome shotgun (WGS) entry which is preliminary data.</text>
</comment>
<evidence type="ECO:0000313" key="1">
    <source>
        <dbReference type="EMBL" id="CAG9136735.1"/>
    </source>
</evidence>